<reference evidence="2 3" key="2">
    <citation type="submission" date="2019-01" db="EMBL/GenBank/DDBJ databases">
        <title>A chromosome length genome reference of the Java medaka (oryzias javanicus).</title>
        <authorList>
            <person name="Herpin A."/>
            <person name="Takehana Y."/>
            <person name="Naruse K."/>
            <person name="Ansai S."/>
            <person name="Kawaguchi M."/>
        </authorList>
    </citation>
    <scope>NUCLEOTIDE SEQUENCE [LARGE SCALE GENOMIC DNA]</scope>
    <source>
        <strain evidence="2">RS831</strain>
        <tissue evidence="2">Whole body</tissue>
    </source>
</reference>
<name>A0A3S2P6S8_ORYJA</name>
<sequence length="149" mass="17033">MQQSHLLILILLRLQRKTAMTDWLRSASIKNRRPKHSMSHCQVPSCLALGLSWSLCVKSLCFFWYRSVCLLVVAVVETGRFCLWACGGCVSSFVSVCEFFVPKSGKIRWKRGICPSSAESEMLFYFVLLMELSKKKSLNCSIYQFDSSK</sequence>
<dbReference type="Proteomes" id="UP000283210">
    <property type="component" value="Chromosome 12"/>
</dbReference>
<reference evidence="2 3" key="1">
    <citation type="submission" date="2018-11" db="EMBL/GenBank/DDBJ databases">
        <authorList>
            <person name="Lopez-Roques C."/>
            <person name="Donnadieu C."/>
            <person name="Bouchez O."/>
            <person name="Klopp C."/>
            <person name="Cabau C."/>
            <person name="Zahm M."/>
        </authorList>
    </citation>
    <scope>NUCLEOTIDE SEQUENCE [LARGE SCALE GENOMIC DNA]</scope>
    <source>
        <strain evidence="2">RS831</strain>
        <tissue evidence="2">Whole body</tissue>
    </source>
</reference>
<evidence type="ECO:0000256" key="1">
    <source>
        <dbReference type="SAM" id="SignalP"/>
    </source>
</evidence>
<feature type="chain" id="PRO_5018664455" description="Secreted protein" evidence="1">
    <location>
        <begin position="20"/>
        <end position="149"/>
    </location>
</feature>
<gene>
    <name evidence="2" type="ORF">OJAV_G00121520</name>
</gene>
<keyword evidence="3" id="KW-1185">Reference proteome</keyword>
<protein>
    <recommendedName>
        <fullName evidence="4">Secreted protein</fullName>
    </recommendedName>
</protein>
<organism evidence="2 3">
    <name type="scientific">Oryzias javanicus</name>
    <name type="common">Javanese ricefish</name>
    <name type="synonym">Aplocheilus javanicus</name>
    <dbReference type="NCBI Taxonomy" id="123683"/>
    <lineage>
        <taxon>Eukaryota</taxon>
        <taxon>Metazoa</taxon>
        <taxon>Chordata</taxon>
        <taxon>Craniata</taxon>
        <taxon>Vertebrata</taxon>
        <taxon>Euteleostomi</taxon>
        <taxon>Actinopterygii</taxon>
        <taxon>Neopterygii</taxon>
        <taxon>Teleostei</taxon>
        <taxon>Neoteleostei</taxon>
        <taxon>Acanthomorphata</taxon>
        <taxon>Ovalentaria</taxon>
        <taxon>Atherinomorphae</taxon>
        <taxon>Beloniformes</taxon>
        <taxon>Adrianichthyidae</taxon>
        <taxon>Oryziinae</taxon>
        <taxon>Oryzias</taxon>
    </lineage>
</organism>
<accession>A0A3S2P6S8</accession>
<evidence type="ECO:0000313" key="2">
    <source>
        <dbReference type="EMBL" id="RVE65908.1"/>
    </source>
</evidence>
<evidence type="ECO:0008006" key="4">
    <source>
        <dbReference type="Google" id="ProtNLM"/>
    </source>
</evidence>
<dbReference type="AlphaFoldDB" id="A0A3S2P6S8"/>
<proteinExistence type="predicted"/>
<dbReference type="EMBL" id="CM012448">
    <property type="protein sequence ID" value="RVE65908.1"/>
    <property type="molecule type" value="Genomic_DNA"/>
</dbReference>
<keyword evidence="1" id="KW-0732">Signal</keyword>
<feature type="signal peptide" evidence="1">
    <location>
        <begin position="1"/>
        <end position="19"/>
    </location>
</feature>
<evidence type="ECO:0000313" key="3">
    <source>
        <dbReference type="Proteomes" id="UP000283210"/>
    </source>
</evidence>